<evidence type="ECO:0000256" key="9">
    <source>
        <dbReference type="ARBA" id="ARBA00023143"/>
    </source>
</evidence>
<dbReference type="PANTHER" id="PTHR30534">
    <property type="entry name" value="FLAGELLAR MOTOR SWITCH PROTEIN FLIG"/>
    <property type="match status" value="1"/>
</dbReference>
<evidence type="ECO:0000256" key="10">
    <source>
        <dbReference type="ARBA" id="ARBA00025598"/>
    </source>
</evidence>
<keyword evidence="9" id="KW-0975">Bacterial flagellum</keyword>
<evidence type="ECO:0000256" key="6">
    <source>
        <dbReference type="ARBA" id="ARBA00022500"/>
    </source>
</evidence>
<feature type="domain" description="Flagellar motor switch protein FliG middle" evidence="12">
    <location>
        <begin position="119"/>
        <end position="190"/>
    </location>
</feature>
<proteinExistence type="inferred from homology"/>
<dbReference type="InterPro" id="IPR000090">
    <property type="entry name" value="Flg_Motor_Flig"/>
</dbReference>
<dbReference type="PANTHER" id="PTHR30534:SF0">
    <property type="entry name" value="FLAGELLAR MOTOR SWITCH PROTEIN FLIG"/>
    <property type="match status" value="1"/>
</dbReference>
<name>A0ABV7K4U8_9HYPH</name>
<keyword evidence="14" id="KW-0282">Flagellum</keyword>
<keyword evidence="14" id="KW-0966">Cell projection</keyword>
<evidence type="ECO:0000313" key="14">
    <source>
        <dbReference type="EMBL" id="MFC3205284.1"/>
    </source>
</evidence>
<evidence type="ECO:0000256" key="1">
    <source>
        <dbReference type="ARBA" id="ARBA00004117"/>
    </source>
</evidence>
<evidence type="ECO:0000256" key="5">
    <source>
        <dbReference type="ARBA" id="ARBA00022475"/>
    </source>
</evidence>
<dbReference type="Pfam" id="PF01706">
    <property type="entry name" value="FliG_C"/>
    <property type="match status" value="1"/>
</dbReference>
<dbReference type="Pfam" id="PF14841">
    <property type="entry name" value="FliG_M"/>
    <property type="match status" value="1"/>
</dbReference>
<evidence type="ECO:0000256" key="4">
    <source>
        <dbReference type="ARBA" id="ARBA00021870"/>
    </source>
</evidence>
<dbReference type="SUPFAM" id="SSF48029">
    <property type="entry name" value="FliG"/>
    <property type="match status" value="2"/>
</dbReference>
<keyword evidence="6" id="KW-0145">Chemotaxis</keyword>
<feature type="domain" description="Flagellar motor switch protein FliG N-terminal" evidence="13">
    <location>
        <begin position="7"/>
        <end position="96"/>
    </location>
</feature>
<evidence type="ECO:0000259" key="12">
    <source>
        <dbReference type="Pfam" id="PF14841"/>
    </source>
</evidence>
<evidence type="ECO:0000256" key="2">
    <source>
        <dbReference type="ARBA" id="ARBA00004413"/>
    </source>
</evidence>
<keyword evidence="8" id="KW-0472">Membrane</keyword>
<dbReference type="Proteomes" id="UP001595583">
    <property type="component" value="Unassembled WGS sequence"/>
</dbReference>
<comment type="caution">
    <text evidence="14">The sequence shown here is derived from an EMBL/GenBank/DDBJ whole genome shotgun (WGS) entry which is preliminary data.</text>
</comment>
<keyword evidence="5" id="KW-1003">Cell membrane</keyword>
<protein>
    <recommendedName>
        <fullName evidence="4">Flagellar motor switch protein FliG</fullName>
    </recommendedName>
</protein>
<keyword evidence="7" id="KW-0283">Flagellar rotation</keyword>
<sequence length="337" mass="36377">MSQPLTLTRPQKAAAILVAMGKPSASRLLKFFKQEELKALIEGARLLRTIPQADLERIVAEFEAEFTEGAGLLDSADKMDTILNESLSAEEMNALMGGKKPEVAAGAPPIWPELEKLDPSRLGTFLSREHAQTAAMVLSKLSPAAAAKVLLTLENPQRNVIIARMVTLTNVPETATRIVESQLRTHVLAETSSKDNAAGQARVASMLNEMDKSELEEVMRDMESSGIPDLAAIKARLFAFEDVLLLDQKARVALFDGLSSELVTVALRGAEPQVVEAALSSIGARSRRMIESELGQGSQNVQQKDILQARKEIAATAIRMAREGAFDLPATQPAEAA</sequence>
<keyword evidence="14" id="KW-0969">Cilium</keyword>
<dbReference type="PRINTS" id="PR00954">
    <property type="entry name" value="FLGMOTORFLIG"/>
</dbReference>
<dbReference type="InterPro" id="IPR032779">
    <property type="entry name" value="FliG_M"/>
</dbReference>
<evidence type="ECO:0000256" key="8">
    <source>
        <dbReference type="ARBA" id="ARBA00023136"/>
    </source>
</evidence>
<evidence type="ECO:0000313" key="15">
    <source>
        <dbReference type="Proteomes" id="UP001595583"/>
    </source>
</evidence>
<reference evidence="15" key="1">
    <citation type="journal article" date="2019" name="Int. J. Syst. Evol. Microbiol.">
        <title>The Global Catalogue of Microorganisms (GCM) 10K type strain sequencing project: providing services to taxonomists for standard genome sequencing and annotation.</title>
        <authorList>
            <consortium name="The Broad Institute Genomics Platform"/>
            <consortium name="The Broad Institute Genome Sequencing Center for Infectious Disease"/>
            <person name="Wu L."/>
            <person name="Ma J."/>
        </authorList>
    </citation>
    <scope>NUCLEOTIDE SEQUENCE [LARGE SCALE GENOMIC DNA]</scope>
    <source>
        <strain evidence="15">KCTC 52165</strain>
    </source>
</reference>
<evidence type="ECO:0000256" key="7">
    <source>
        <dbReference type="ARBA" id="ARBA00022779"/>
    </source>
</evidence>
<evidence type="ECO:0000259" key="11">
    <source>
        <dbReference type="Pfam" id="PF01706"/>
    </source>
</evidence>
<accession>A0ABV7K4U8</accession>
<keyword evidence="15" id="KW-1185">Reference proteome</keyword>
<dbReference type="Gene3D" id="1.10.220.30">
    <property type="match status" value="3"/>
</dbReference>
<dbReference type="EMBL" id="JBHRTK010000003">
    <property type="protein sequence ID" value="MFC3205284.1"/>
    <property type="molecule type" value="Genomic_DNA"/>
</dbReference>
<dbReference type="InterPro" id="IPR028263">
    <property type="entry name" value="FliG_N"/>
</dbReference>
<dbReference type="Pfam" id="PF14842">
    <property type="entry name" value="FliG_N"/>
    <property type="match status" value="1"/>
</dbReference>
<dbReference type="InterPro" id="IPR023087">
    <property type="entry name" value="Flg_Motor_Flig_C"/>
</dbReference>
<organism evidence="14 15">
    <name type="scientific">Aquamicrobium soli</name>
    <dbReference type="NCBI Taxonomy" id="1811518"/>
    <lineage>
        <taxon>Bacteria</taxon>
        <taxon>Pseudomonadati</taxon>
        <taxon>Pseudomonadota</taxon>
        <taxon>Alphaproteobacteria</taxon>
        <taxon>Hyphomicrobiales</taxon>
        <taxon>Phyllobacteriaceae</taxon>
        <taxon>Aquamicrobium</taxon>
    </lineage>
</organism>
<comment type="subcellular location">
    <subcellularLocation>
        <location evidence="1">Bacterial flagellum basal body</location>
    </subcellularLocation>
    <subcellularLocation>
        <location evidence="2">Cell membrane</location>
        <topology evidence="2">Peripheral membrane protein</topology>
        <orientation evidence="2">Cytoplasmic side</orientation>
    </subcellularLocation>
</comment>
<dbReference type="InterPro" id="IPR011002">
    <property type="entry name" value="FliG_a-hlx"/>
</dbReference>
<evidence type="ECO:0000256" key="3">
    <source>
        <dbReference type="ARBA" id="ARBA00010299"/>
    </source>
</evidence>
<evidence type="ECO:0000259" key="13">
    <source>
        <dbReference type="Pfam" id="PF14842"/>
    </source>
</evidence>
<comment type="similarity">
    <text evidence="3">Belongs to the FliG family.</text>
</comment>
<feature type="domain" description="Flagellar motor switch protein FliG C-terminal" evidence="11">
    <location>
        <begin position="232"/>
        <end position="327"/>
    </location>
</feature>
<gene>
    <name evidence="14" type="ORF">ACFOHJ_03590</name>
</gene>
<comment type="function">
    <text evidence="10">FliG is one of three proteins (FliG, FliN, FliM) that forms the rotor-mounted switch complex (C ring), located at the base of the basal body. This complex interacts with the CheY and CheZ chemotaxis proteins, in addition to contacting components of the motor that determine the direction of flagellar rotation.</text>
</comment>
<dbReference type="RefSeq" id="WP_378218610.1">
    <property type="nucleotide sequence ID" value="NZ_JBHRTK010000003.1"/>
</dbReference>